<proteinExistence type="predicted"/>
<dbReference type="AlphaFoldDB" id="F0WTV6"/>
<gene>
    <name evidence="2" type="primary">AlNc14C259G9781</name>
    <name evidence="2" type="ORF">ALNC14_109440</name>
</gene>
<dbReference type="CDD" id="cd09272">
    <property type="entry name" value="RNase_HI_RT_Ty1"/>
    <property type="match status" value="1"/>
</dbReference>
<accession>F0WTV6</accession>
<evidence type="ECO:0000259" key="1">
    <source>
        <dbReference type="Pfam" id="PF07727"/>
    </source>
</evidence>
<feature type="domain" description="Reverse transcriptase Ty1/copia-type" evidence="1">
    <location>
        <begin position="16"/>
        <end position="117"/>
    </location>
</feature>
<reference evidence="2" key="1">
    <citation type="journal article" date="2011" name="PLoS Biol.">
        <title>Gene gain and loss during evolution of obligate parasitism in the white rust pathogen of Arabidopsis thaliana.</title>
        <authorList>
            <person name="Kemen E."/>
            <person name="Gardiner A."/>
            <person name="Schultz-Larsen T."/>
            <person name="Kemen A.C."/>
            <person name="Balmuth A.L."/>
            <person name="Robert-Seilaniantz A."/>
            <person name="Bailey K."/>
            <person name="Holub E."/>
            <person name="Studholme D.J."/>
            <person name="Maclean D."/>
            <person name="Jones J.D."/>
        </authorList>
    </citation>
    <scope>NUCLEOTIDE SEQUENCE</scope>
</reference>
<dbReference type="Pfam" id="PF07727">
    <property type="entry name" value="RVT_2"/>
    <property type="match status" value="1"/>
</dbReference>
<dbReference type="InterPro" id="IPR013103">
    <property type="entry name" value="RVT_2"/>
</dbReference>
<reference evidence="2" key="2">
    <citation type="submission" date="2011-02" db="EMBL/GenBank/DDBJ databases">
        <authorList>
            <person name="MacLean D."/>
        </authorList>
    </citation>
    <scope>NUCLEOTIDE SEQUENCE</scope>
</reference>
<dbReference type="EMBL" id="FR824304">
    <property type="protein sequence ID" value="CCA24800.1"/>
    <property type="molecule type" value="Genomic_DNA"/>
</dbReference>
<sequence length="362" mass="40542">MVTAASEKLEALEENGLWEVVIPPTGSHVLHYKWPFKSKTDTNNDVERYKARLVACGNEQLVGVAYTLTFAAVVELSTVKVILVLSRRWNVSARHVHVPNAYVKAENEPHLDVYMKTLEQAIVLEIVQGWVYSMHDGYVLYFKKDVLTIVGVYVDDLLVTGTFKDAVDQFFKDGEEISWSSNLLDEEVGYVLYQEVSIDLLLKEYGLEAANGVRAPIVEEFNDCNSQEPEYLPVNLDRALSETGCMFCGTHGDLTNAQAYYARLEDGEAYFKVLEGDQNVQVADRRRCFSSGDAKIESWGDADFVADKFDRKSVSGCVVMIDGAVVLWPCKKQTGVALSTMEPEFIALSQASRELLGLRQSF</sequence>
<dbReference type="HOGENOM" id="CLU_001650_21_3_1"/>
<name>F0WTV6_9STRA</name>
<organism evidence="2">
    <name type="scientific">Albugo laibachii Nc14</name>
    <dbReference type="NCBI Taxonomy" id="890382"/>
    <lineage>
        <taxon>Eukaryota</taxon>
        <taxon>Sar</taxon>
        <taxon>Stramenopiles</taxon>
        <taxon>Oomycota</taxon>
        <taxon>Peronosporomycetes</taxon>
        <taxon>Albuginales</taxon>
        <taxon>Albuginaceae</taxon>
        <taxon>Albugo</taxon>
    </lineage>
</organism>
<evidence type="ECO:0000313" key="2">
    <source>
        <dbReference type="EMBL" id="CCA24800.1"/>
    </source>
</evidence>
<protein>
    <submittedName>
        <fullName evidence="2">GagPol polyprotein putative</fullName>
    </submittedName>
</protein>